<dbReference type="RefSeq" id="WP_213013563.1">
    <property type="nucleotide sequence ID" value="NZ_BOQN01000173.1"/>
</dbReference>
<gene>
    <name evidence="2" type="ORF">Ato02nite_097370</name>
</gene>
<dbReference type="EMBL" id="BOQN01000173">
    <property type="protein sequence ID" value="GIM97944.1"/>
    <property type="molecule type" value="Genomic_DNA"/>
</dbReference>
<feature type="domain" description="Aminoglycoside phosphotransferase" evidence="1">
    <location>
        <begin position="113"/>
        <end position="181"/>
    </location>
</feature>
<evidence type="ECO:0000313" key="3">
    <source>
        <dbReference type="Proteomes" id="UP000677082"/>
    </source>
</evidence>
<sequence>MSPAVFLKRYTDPARGVAAQSHLRWLHQLDSGVRLPHLYPSTATHLLLEQLDGHPPEPADLPDLAAALGLLHGSAYARELHAAHLDRPFDTTGGITIPDFCTSRRHVLSQLRLTCAHLPAATYKDANVRNFILTTSGPALVDFDDLTLAPFGYDLAKLVVSTAMTYGLLSGPQIEQTRAAYTHSVETAGGPADSCTPAQLADYAEVHHRLTARYLHRNGYQHSWPTVRPWTTPVPHPR</sequence>
<dbReference type="SUPFAM" id="SSF56112">
    <property type="entry name" value="Protein kinase-like (PK-like)"/>
    <property type="match status" value="1"/>
</dbReference>
<organism evidence="2 3">
    <name type="scientific">Paractinoplanes toevensis</name>
    <dbReference type="NCBI Taxonomy" id="571911"/>
    <lineage>
        <taxon>Bacteria</taxon>
        <taxon>Bacillati</taxon>
        <taxon>Actinomycetota</taxon>
        <taxon>Actinomycetes</taxon>
        <taxon>Micromonosporales</taxon>
        <taxon>Micromonosporaceae</taxon>
        <taxon>Paractinoplanes</taxon>
    </lineage>
</organism>
<dbReference type="Proteomes" id="UP000677082">
    <property type="component" value="Unassembled WGS sequence"/>
</dbReference>
<dbReference type="InterPro" id="IPR002575">
    <property type="entry name" value="Aminoglycoside_PTrfase"/>
</dbReference>
<proteinExistence type="predicted"/>
<comment type="caution">
    <text evidence="2">The sequence shown here is derived from an EMBL/GenBank/DDBJ whole genome shotgun (WGS) entry which is preliminary data.</text>
</comment>
<reference evidence="2 3" key="1">
    <citation type="submission" date="2021-03" db="EMBL/GenBank/DDBJ databases">
        <title>Whole genome shotgun sequence of Actinoplanes toevensis NBRC 105298.</title>
        <authorList>
            <person name="Komaki H."/>
            <person name="Tamura T."/>
        </authorList>
    </citation>
    <scope>NUCLEOTIDE SEQUENCE [LARGE SCALE GENOMIC DNA]</scope>
    <source>
        <strain evidence="2 3">NBRC 105298</strain>
    </source>
</reference>
<evidence type="ECO:0000313" key="2">
    <source>
        <dbReference type="EMBL" id="GIM97944.1"/>
    </source>
</evidence>
<keyword evidence="3" id="KW-1185">Reference proteome</keyword>
<dbReference type="AlphaFoldDB" id="A0A919WCX1"/>
<accession>A0A919WCX1</accession>
<evidence type="ECO:0000259" key="1">
    <source>
        <dbReference type="Pfam" id="PF01636"/>
    </source>
</evidence>
<dbReference type="Pfam" id="PF01636">
    <property type="entry name" value="APH"/>
    <property type="match status" value="1"/>
</dbReference>
<name>A0A919WCX1_9ACTN</name>
<dbReference type="InterPro" id="IPR011009">
    <property type="entry name" value="Kinase-like_dom_sf"/>
</dbReference>
<protein>
    <recommendedName>
        <fullName evidence="1">Aminoglycoside phosphotransferase domain-containing protein</fullName>
    </recommendedName>
</protein>